<feature type="repeat" description="ANK" evidence="2">
    <location>
        <begin position="959"/>
        <end position="992"/>
    </location>
</feature>
<sequence length="1235" mass="137282">MNIHALSKQRSEDLWHEAVELLSDELRGSLDAQPGNHRDILEVVLFDARQKRELCLARRWKIKKRNGDVIILRDVFDKIITWTNAFKSVGDTVASIGPQWVVMPWTAISLLIKMSVTESEIFGTMIDGVETTTNILARYTIFEAVYLQRRTPATAQLRSSLVALYAAVLSFLAETCSYFGVNTGRRMLKVANPLSTGNIESLQNTIKDRQSEVDRDSQLVAMELLQHTAHNINALSSHTKTSFGSVFSILDAGVARVPSWGQQNGGEEVMRHALNTLQNPVRTSRPQSLNHDGLDMKQRKLVFDWLSPATYWLHHLSERTGRLESSGEWMFEDEEFQRWRVSSISGTLWLHGLAGSGKTKLASALIDQELKTAKARPDAAPMAYFYCSRNPAEPERANPQEVLRCIARQLCRDDPSKMVNPSLKNLHEFLKDPAPGESKLSISSTVDLILELLKENPATIIIDALDEADPLERHQLMDALDKIVLNSENIVKVFLTSRNDGDITCRLSSTPNIYIDAHRNVTDLSRYIVAEISAAVRSRKLLGGNVSERLQTTIGYSVMARAKGLFQSVNLQLQSLCDTQRIRTESDLLEQLGQLPDTLPDLYSISLAQVMNQTPSESACAVAALKLLLAALHTLPWDAFLALLSKAVAKEQPVNVSRESILRITCGFLDSDEEKSFVAFSHSSAREYLQNHRDFPHPMVHLMAASVCFASLEGASHSMPLCAAHQYSCSFLGHHLEEAGRALRQRELGEQINNFLALNPNGGHQFKVWREDVARIYFPEIIPSIMMSTRSLRCAHPLGFSIIFNLEEYFLDLMDNTIFASGVCYNLEHICSRSKVDSTVRASCYLTCNLTWFELAIQLSRAEIITTMLQKDMKPFTFYNDGGLNILHFACSLGNAKMVRTILEFEVDPNELTRQAEQEQRRPEELGRFSREHGVRSGLGFRSSSRAGDVVTPFIRGSDRSAPIHLAISAGASPACVRELLSHGADVHKRTQGGSTTLQLAVEAGDAAGDIVDILLEYGADPNATVGFGRTIVHVSAAMGLADILSRLLKSGSVDPNVPDAYGQTLFNIATRYGHENVLSVLDNMGATQQSGRLSLDSNEDDDQPSLPLMNSSVGTEWTSRGEESFPPSCIPQVTVTEVRDFNHPILDTTSVQLDNTLSIHLENTPDIQRDNTPSIQSDNTPSDQRDSSKAPYQQVEWECRPHPTQAGNHVGRRYVEFCNRTNGPICFNQASVNA</sequence>
<proteinExistence type="predicted"/>
<dbReference type="InterPro" id="IPR027417">
    <property type="entry name" value="P-loop_NTPase"/>
</dbReference>
<dbReference type="Pfam" id="PF12796">
    <property type="entry name" value="Ank_2"/>
    <property type="match status" value="1"/>
</dbReference>
<dbReference type="Gene3D" id="3.40.50.300">
    <property type="entry name" value="P-loop containing nucleotide triphosphate hydrolases"/>
    <property type="match status" value="1"/>
</dbReference>
<dbReference type="STRING" id="41688.A0A2N3NGW7"/>
<keyword evidence="2" id="KW-0040">ANK repeat</keyword>
<dbReference type="Proteomes" id="UP000233524">
    <property type="component" value="Unassembled WGS sequence"/>
</dbReference>
<dbReference type="PROSITE" id="PS50088">
    <property type="entry name" value="ANK_REPEAT"/>
    <property type="match status" value="3"/>
</dbReference>
<protein>
    <submittedName>
        <fullName evidence="6">Uncharacterized protein</fullName>
    </submittedName>
</protein>
<dbReference type="Pfam" id="PF24809">
    <property type="entry name" value="DUF7708"/>
    <property type="match status" value="1"/>
</dbReference>
<accession>A0A2N3NGW7</accession>
<evidence type="ECO:0000256" key="3">
    <source>
        <dbReference type="SAM" id="MobiDB-lite"/>
    </source>
</evidence>
<keyword evidence="7" id="KW-1185">Reference proteome</keyword>
<dbReference type="SUPFAM" id="SSF48403">
    <property type="entry name" value="Ankyrin repeat"/>
    <property type="match status" value="1"/>
</dbReference>
<dbReference type="PANTHER" id="PTHR10039:SF16">
    <property type="entry name" value="GPI INOSITOL-DEACYLASE"/>
    <property type="match status" value="1"/>
</dbReference>
<evidence type="ECO:0000256" key="1">
    <source>
        <dbReference type="ARBA" id="ARBA00022737"/>
    </source>
</evidence>
<dbReference type="VEuPathDB" id="FungiDB:jhhlp_001678"/>
<feature type="compositionally biased region" description="Polar residues" evidence="3">
    <location>
        <begin position="1109"/>
        <end position="1119"/>
    </location>
</feature>
<feature type="domain" description="Nephrocystin 3-like N-terminal" evidence="5">
    <location>
        <begin position="326"/>
        <end position="498"/>
    </location>
</feature>
<dbReference type="OrthoDB" id="7464126at2759"/>
<dbReference type="InterPro" id="IPR036770">
    <property type="entry name" value="Ankyrin_rpt-contain_sf"/>
</dbReference>
<gene>
    <name evidence="6" type="ORF">jhhlp_001678</name>
</gene>
<evidence type="ECO:0000259" key="5">
    <source>
        <dbReference type="Pfam" id="PF24883"/>
    </source>
</evidence>
<dbReference type="AlphaFoldDB" id="A0A2N3NGW7"/>
<dbReference type="InParanoid" id="A0A2N3NGW7"/>
<dbReference type="Pfam" id="PF24883">
    <property type="entry name" value="NPHP3_N"/>
    <property type="match status" value="1"/>
</dbReference>
<dbReference type="PROSITE" id="PS50297">
    <property type="entry name" value="ANK_REP_REGION"/>
    <property type="match status" value="2"/>
</dbReference>
<dbReference type="InterPro" id="IPR056125">
    <property type="entry name" value="DUF7708"/>
</dbReference>
<feature type="compositionally biased region" description="Polar residues" evidence="3">
    <location>
        <begin position="1171"/>
        <end position="1183"/>
    </location>
</feature>
<feature type="region of interest" description="Disordered" evidence="3">
    <location>
        <begin position="1163"/>
        <end position="1194"/>
    </location>
</feature>
<evidence type="ECO:0000313" key="7">
    <source>
        <dbReference type="Proteomes" id="UP000233524"/>
    </source>
</evidence>
<name>A0A2N3NGW7_9PEZI</name>
<keyword evidence="1" id="KW-0677">Repeat</keyword>
<dbReference type="PANTHER" id="PTHR10039">
    <property type="entry name" value="AMELOGENIN"/>
    <property type="match status" value="1"/>
</dbReference>
<feature type="region of interest" description="Disordered" evidence="3">
    <location>
        <begin position="1091"/>
        <end position="1126"/>
    </location>
</feature>
<dbReference type="SUPFAM" id="SSF52540">
    <property type="entry name" value="P-loop containing nucleoside triphosphate hydrolases"/>
    <property type="match status" value="1"/>
</dbReference>
<evidence type="ECO:0000259" key="4">
    <source>
        <dbReference type="Pfam" id="PF24809"/>
    </source>
</evidence>
<dbReference type="SMART" id="SM00248">
    <property type="entry name" value="ANK"/>
    <property type="match status" value="5"/>
</dbReference>
<evidence type="ECO:0000313" key="6">
    <source>
        <dbReference type="EMBL" id="PKS11690.1"/>
    </source>
</evidence>
<feature type="repeat" description="ANK" evidence="2">
    <location>
        <begin position="993"/>
        <end position="1027"/>
    </location>
</feature>
<evidence type="ECO:0000256" key="2">
    <source>
        <dbReference type="PROSITE-ProRule" id="PRU00023"/>
    </source>
</evidence>
<dbReference type="InterPro" id="IPR002110">
    <property type="entry name" value="Ankyrin_rpt"/>
</dbReference>
<dbReference type="InterPro" id="IPR056884">
    <property type="entry name" value="NPHP3-like_N"/>
</dbReference>
<dbReference type="Gene3D" id="1.25.40.20">
    <property type="entry name" value="Ankyrin repeat-containing domain"/>
    <property type="match status" value="1"/>
</dbReference>
<reference evidence="6 7" key="1">
    <citation type="journal article" date="2017" name="G3 (Bethesda)">
        <title>First Draft Genome Sequence of the Pathogenic Fungus Lomentospora prolificans (Formerly Scedosporium prolificans).</title>
        <authorList>
            <person name="Luo R."/>
            <person name="Zimin A."/>
            <person name="Workman R."/>
            <person name="Fan Y."/>
            <person name="Pertea G."/>
            <person name="Grossman N."/>
            <person name="Wear M.P."/>
            <person name="Jia B."/>
            <person name="Miller H."/>
            <person name="Casadevall A."/>
            <person name="Timp W."/>
            <person name="Zhang S.X."/>
            <person name="Salzberg S.L."/>
        </authorList>
    </citation>
    <scope>NUCLEOTIDE SEQUENCE [LARGE SCALE GENOMIC DNA]</scope>
    <source>
        <strain evidence="6 7">JHH-5317</strain>
    </source>
</reference>
<feature type="repeat" description="ANK" evidence="2">
    <location>
        <begin position="882"/>
        <end position="914"/>
    </location>
</feature>
<organism evidence="6 7">
    <name type="scientific">Lomentospora prolificans</name>
    <dbReference type="NCBI Taxonomy" id="41688"/>
    <lineage>
        <taxon>Eukaryota</taxon>
        <taxon>Fungi</taxon>
        <taxon>Dikarya</taxon>
        <taxon>Ascomycota</taxon>
        <taxon>Pezizomycotina</taxon>
        <taxon>Sordariomycetes</taxon>
        <taxon>Hypocreomycetidae</taxon>
        <taxon>Microascales</taxon>
        <taxon>Microascaceae</taxon>
        <taxon>Lomentospora</taxon>
    </lineage>
</organism>
<dbReference type="EMBL" id="NLAX01000005">
    <property type="protein sequence ID" value="PKS11690.1"/>
    <property type="molecule type" value="Genomic_DNA"/>
</dbReference>
<feature type="domain" description="DUF7708" evidence="4">
    <location>
        <begin position="83"/>
        <end position="218"/>
    </location>
</feature>
<comment type="caution">
    <text evidence="6">The sequence shown here is derived from an EMBL/GenBank/DDBJ whole genome shotgun (WGS) entry which is preliminary data.</text>
</comment>